<dbReference type="SUPFAM" id="SSF48264">
    <property type="entry name" value="Cytochrome P450"/>
    <property type="match status" value="1"/>
</dbReference>
<dbReference type="Gene3D" id="1.10.630.10">
    <property type="entry name" value="Cytochrome P450"/>
    <property type="match status" value="1"/>
</dbReference>
<dbReference type="GO" id="GO:0005506">
    <property type="term" value="F:iron ion binding"/>
    <property type="evidence" value="ECO:0007669"/>
    <property type="project" value="InterPro"/>
</dbReference>
<dbReference type="OrthoDB" id="1470350at2759"/>
<evidence type="ECO:0008006" key="8">
    <source>
        <dbReference type="Google" id="ProtNLM"/>
    </source>
</evidence>
<evidence type="ECO:0000256" key="2">
    <source>
        <dbReference type="ARBA" id="ARBA00022723"/>
    </source>
</evidence>
<dbReference type="eggNOG" id="KOG0156">
    <property type="taxonomic scope" value="Eukaryota"/>
</dbReference>
<dbReference type="Pfam" id="PF00067">
    <property type="entry name" value="p450"/>
    <property type="match status" value="1"/>
</dbReference>
<evidence type="ECO:0000313" key="6">
    <source>
        <dbReference type="EMBL" id="KMS95206.1"/>
    </source>
</evidence>
<reference evidence="6 7" key="1">
    <citation type="journal article" date="2014" name="Nature">
        <title>The genome of the recently domesticated crop plant sugar beet (Beta vulgaris).</title>
        <authorList>
            <person name="Dohm J.C."/>
            <person name="Minoche A.E."/>
            <person name="Holtgrawe D."/>
            <person name="Capella-Gutierrez S."/>
            <person name="Zakrzewski F."/>
            <person name="Tafer H."/>
            <person name="Rupp O."/>
            <person name="Sorensen T.R."/>
            <person name="Stracke R."/>
            <person name="Reinhardt R."/>
            <person name="Goesmann A."/>
            <person name="Kraft T."/>
            <person name="Schulz B."/>
            <person name="Stadler P.F."/>
            <person name="Schmidt T."/>
            <person name="Gabaldon T."/>
            <person name="Lehrach H."/>
            <person name="Weisshaar B."/>
            <person name="Himmelbauer H."/>
        </authorList>
    </citation>
    <scope>NUCLEOTIDE SEQUENCE [LARGE SCALE GENOMIC DNA]</scope>
    <source>
        <tissue evidence="6">Taproot</tissue>
    </source>
</reference>
<dbReference type="EMBL" id="KQ090518">
    <property type="protein sequence ID" value="KMS95206.1"/>
    <property type="molecule type" value="Genomic_DNA"/>
</dbReference>
<dbReference type="PANTHER" id="PTHR47955">
    <property type="entry name" value="CYTOCHROME P450 FAMILY 71 PROTEIN"/>
    <property type="match status" value="1"/>
</dbReference>
<feature type="chain" id="PRO_5005294495" description="Cytochrome P450" evidence="5">
    <location>
        <begin position="25"/>
        <end position="324"/>
    </location>
</feature>
<dbReference type="AlphaFoldDB" id="A0A0J8B2I7"/>
<sequence>MQSLITYFLPFLLFLFFLHKWVSTKSIKKQNLPPSPPKLPIIGHIHMLGMLPHRTLRSLSDQYGELMLLYFGSKPTLIVSSARVAKEVMKTHDAVIANRFEFIINGKLFYNYRDVVTSSYGEYWRQMKSIFVLQLLSNKRVRSFKNIREEETALLMKKISQKNNNNTNNSNNNNNNNNKKKNDNDNDNGAIVNLSEMFMVLTNDLICRVSFGRKYGEDKKSGVDFNVIKEFVELLGVVNIGDFIPWLGWMNRFNGLNAKVERVAERFDLLLEDIITEHLNRLDQARDFDNYEAKDFVDVLLKAQREKSVGFTLERENIKAMILD</sequence>
<accession>A0A0J8B2I7</accession>
<comment type="similarity">
    <text evidence="1">Belongs to the cytochrome P450 family.</text>
</comment>
<dbReference type="Gramene" id="KMS95206">
    <property type="protein sequence ID" value="KMS95206"/>
    <property type="gene ID" value="BVRB_011340"/>
</dbReference>
<gene>
    <name evidence="6" type="ORF">BVRB_011340</name>
</gene>
<feature type="region of interest" description="Disordered" evidence="4">
    <location>
        <begin position="159"/>
        <end position="186"/>
    </location>
</feature>
<dbReference type="GO" id="GO:0020037">
    <property type="term" value="F:heme binding"/>
    <property type="evidence" value="ECO:0007669"/>
    <property type="project" value="InterPro"/>
</dbReference>
<evidence type="ECO:0000256" key="3">
    <source>
        <dbReference type="ARBA" id="ARBA00023004"/>
    </source>
</evidence>
<dbReference type="InterPro" id="IPR036396">
    <property type="entry name" value="Cyt_P450_sf"/>
</dbReference>
<dbReference type="Proteomes" id="UP000035740">
    <property type="component" value="Unassembled WGS sequence"/>
</dbReference>
<keyword evidence="7" id="KW-1185">Reference proteome</keyword>
<dbReference type="GO" id="GO:0016705">
    <property type="term" value="F:oxidoreductase activity, acting on paired donors, with incorporation or reduction of molecular oxygen"/>
    <property type="evidence" value="ECO:0007669"/>
    <property type="project" value="InterPro"/>
</dbReference>
<feature type="compositionally biased region" description="Low complexity" evidence="4">
    <location>
        <begin position="162"/>
        <end position="177"/>
    </location>
</feature>
<dbReference type="PANTHER" id="PTHR47955:SF15">
    <property type="entry name" value="CYTOCHROME P450 71A2-LIKE"/>
    <property type="match status" value="1"/>
</dbReference>
<evidence type="ECO:0000256" key="4">
    <source>
        <dbReference type="SAM" id="MobiDB-lite"/>
    </source>
</evidence>
<dbReference type="PRINTS" id="PR00463">
    <property type="entry name" value="EP450I"/>
</dbReference>
<dbReference type="InterPro" id="IPR002401">
    <property type="entry name" value="Cyt_P450_E_grp-I"/>
</dbReference>
<organism evidence="6 7">
    <name type="scientific">Beta vulgaris subsp. vulgaris</name>
    <name type="common">Beet</name>
    <dbReference type="NCBI Taxonomy" id="3555"/>
    <lineage>
        <taxon>Eukaryota</taxon>
        <taxon>Viridiplantae</taxon>
        <taxon>Streptophyta</taxon>
        <taxon>Embryophyta</taxon>
        <taxon>Tracheophyta</taxon>
        <taxon>Spermatophyta</taxon>
        <taxon>Magnoliopsida</taxon>
        <taxon>eudicotyledons</taxon>
        <taxon>Gunneridae</taxon>
        <taxon>Pentapetalae</taxon>
        <taxon>Caryophyllales</taxon>
        <taxon>Chenopodiaceae</taxon>
        <taxon>Betoideae</taxon>
        <taxon>Beta</taxon>
    </lineage>
</organism>
<proteinExistence type="inferred from homology"/>
<dbReference type="OMA" id="GQMKSIC"/>
<evidence type="ECO:0000256" key="1">
    <source>
        <dbReference type="ARBA" id="ARBA00010617"/>
    </source>
</evidence>
<protein>
    <recommendedName>
        <fullName evidence="8">Cytochrome P450</fullName>
    </recommendedName>
</protein>
<evidence type="ECO:0000313" key="7">
    <source>
        <dbReference type="Proteomes" id="UP000035740"/>
    </source>
</evidence>
<keyword evidence="5" id="KW-0732">Signal</keyword>
<feature type="signal peptide" evidence="5">
    <location>
        <begin position="1"/>
        <end position="24"/>
    </location>
</feature>
<dbReference type="InterPro" id="IPR001128">
    <property type="entry name" value="Cyt_P450"/>
</dbReference>
<keyword evidence="3" id="KW-0408">Iron</keyword>
<keyword evidence="2" id="KW-0479">Metal-binding</keyword>
<name>A0A0J8B2I7_BETVV</name>
<dbReference type="GO" id="GO:0004497">
    <property type="term" value="F:monooxygenase activity"/>
    <property type="evidence" value="ECO:0007669"/>
    <property type="project" value="InterPro"/>
</dbReference>
<evidence type="ECO:0000256" key="5">
    <source>
        <dbReference type="SAM" id="SignalP"/>
    </source>
</evidence>